<proteinExistence type="predicted"/>
<reference evidence="1" key="1">
    <citation type="submission" date="2018-02" db="EMBL/GenBank/DDBJ databases">
        <title>Rhizophora mucronata_Transcriptome.</title>
        <authorList>
            <person name="Meera S.P."/>
            <person name="Sreeshan A."/>
            <person name="Augustine A."/>
        </authorList>
    </citation>
    <scope>NUCLEOTIDE SEQUENCE</scope>
    <source>
        <tissue evidence="1">Leaf</tissue>
    </source>
</reference>
<dbReference type="AlphaFoldDB" id="A0A2P2Q8S7"/>
<sequence>MCMLHLPEMFIFFVLSNGEEEQNMPLKYSAAIKMGCQEHREGGMDSRLDLILIVHEFFVP</sequence>
<name>A0A2P2Q8S7_RHIMU</name>
<organism evidence="1">
    <name type="scientific">Rhizophora mucronata</name>
    <name type="common">Asiatic mangrove</name>
    <dbReference type="NCBI Taxonomy" id="61149"/>
    <lineage>
        <taxon>Eukaryota</taxon>
        <taxon>Viridiplantae</taxon>
        <taxon>Streptophyta</taxon>
        <taxon>Embryophyta</taxon>
        <taxon>Tracheophyta</taxon>
        <taxon>Spermatophyta</taxon>
        <taxon>Magnoliopsida</taxon>
        <taxon>eudicotyledons</taxon>
        <taxon>Gunneridae</taxon>
        <taxon>Pentapetalae</taxon>
        <taxon>rosids</taxon>
        <taxon>fabids</taxon>
        <taxon>Malpighiales</taxon>
        <taxon>Rhizophoraceae</taxon>
        <taxon>Rhizophora</taxon>
    </lineage>
</organism>
<dbReference type="EMBL" id="GGEC01082795">
    <property type="protein sequence ID" value="MBX63279.1"/>
    <property type="molecule type" value="Transcribed_RNA"/>
</dbReference>
<accession>A0A2P2Q8S7</accession>
<protein>
    <submittedName>
        <fullName evidence="1">Uncharacterized protein</fullName>
    </submittedName>
</protein>
<evidence type="ECO:0000313" key="1">
    <source>
        <dbReference type="EMBL" id="MBX63279.1"/>
    </source>
</evidence>